<dbReference type="SUPFAM" id="SSF53098">
    <property type="entry name" value="Ribonuclease H-like"/>
    <property type="match status" value="1"/>
</dbReference>
<feature type="domain" description="RNase H type-1" evidence="1">
    <location>
        <begin position="298"/>
        <end position="417"/>
    </location>
</feature>
<dbReference type="GO" id="GO:0003676">
    <property type="term" value="F:nucleic acid binding"/>
    <property type="evidence" value="ECO:0007669"/>
    <property type="project" value="InterPro"/>
</dbReference>
<dbReference type="CDD" id="cd06222">
    <property type="entry name" value="RNase_H_like"/>
    <property type="match status" value="1"/>
</dbReference>
<sequence>MRFFHHIASNRRRRNHIEDISVNGVVLSDPKRIRQYVLDFLNNHYKNVSWTRPVIEDLYLNKLSNFDMRKLEEAFSDQEVWKAVQSCDGNKAPGPDGLNHNFIKCSKAPSFFVKAISNLFKSGSRTAKVLDDGDNVVYRTGTKVRFWQDIMVDPIMLKDAFPRIFALAAVKEGFIADFRDWPLEDLDGGEISITRLPWKGICPPKVELFTWKLIKERVLLADVLQRDKEAIVDRAIDIVKLRLCWWFKRHGTGSKETLKTILLNIKELCVDFRPRKKQRFEDWVPPSSYGLKFNVDDSALGKPGMAGIRGVLRDSNGKVLCLFFNCIGVQDSNSAEILAIHKACALCVSIPSFVGSNIEIVSDSMVVVSWINNGDVGSLKHVNNIYDIRGNLELLGGTVVHFSSRASNFFSDKLAKMGSSLASDFVEWSL</sequence>
<protein>
    <recommendedName>
        <fullName evidence="1">RNase H type-1 domain-containing protein</fullName>
    </recommendedName>
</protein>
<proteinExistence type="predicted"/>
<dbReference type="InterPro" id="IPR002156">
    <property type="entry name" value="RNaseH_domain"/>
</dbReference>
<organism evidence="2 3">
    <name type="scientific">Dipteronia sinensis</name>
    <dbReference type="NCBI Taxonomy" id="43782"/>
    <lineage>
        <taxon>Eukaryota</taxon>
        <taxon>Viridiplantae</taxon>
        <taxon>Streptophyta</taxon>
        <taxon>Embryophyta</taxon>
        <taxon>Tracheophyta</taxon>
        <taxon>Spermatophyta</taxon>
        <taxon>Magnoliopsida</taxon>
        <taxon>eudicotyledons</taxon>
        <taxon>Gunneridae</taxon>
        <taxon>Pentapetalae</taxon>
        <taxon>rosids</taxon>
        <taxon>malvids</taxon>
        <taxon>Sapindales</taxon>
        <taxon>Sapindaceae</taxon>
        <taxon>Hippocastanoideae</taxon>
        <taxon>Acereae</taxon>
        <taxon>Dipteronia</taxon>
    </lineage>
</organism>
<evidence type="ECO:0000313" key="3">
    <source>
        <dbReference type="Proteomes" id="UP001281410"/>
    </source>
</evidence>
<dbReference type="InterPro" id="IPR053151">
    <property type="entry name" value="RNase_H-like"/>
</dbReference>
<dbReference type="PANTHER" id="PTHR47723">
    <property type="entry name" value="OS05G0353850 PROTEIN"/>
    <property type="match status" value="1"/>
</dbReference>
<evidence type="ECO:0000313" key="2">
    <source>
        <dbReference type="EMBL" id="KAK3229711.1"/>
    </source>
</evidence>
<gene>
    <name evidence="2" type="ORF">Dsin_001592</name>
</gene>
<reference evidence="2" key="1">
    <citation type="journal article" date="2023" name="Plant J.">
        <title>Genome sequences and population genomics provide insights into the demographic history, inbreeding, and mutation load of two 'living fossil' tree species of Dipteronia.</title>
        <authorList>
            <person name="Feng Y."/>
            <person name="Comes H.P."/>
            <person name="Chen J."/>
            <person name="Zhu S."/>
            <person name="Lu R."/>
            <person name="Zhang X."/>
            <person name="Li P."/>
            <person name="Qiu J."/>
            <person name="Olsen K.M."/>
            <person name="Qiu Y."/>
        </authorList>
    </citation>
    <scope>NUCLEOTIDE SEQUENCE</scope>
    <source>
        <strain evidence="2">NBL</strain>
    </source>
</reference>
<dbReference type="Proteomes" id="UP001281410">
    <property type="component" value="Unassembled WGS sequence"/>
</dbReference>
<keyword evidence="3" id="KW-1185">Reference proteome</keyword>
<dbReference type="GO" id="GO:0004523">
    <property type="term" value="F:RNA-DNA hybrid ribonuclease activity"/>
    <property type="evidence" value="ECO:0007669"/>
    <property type="project" value="InterPro"/>
</dbReference>
<dbReference type="AlphaFoldDB" id="A0AAE0B4P3"/>
<accession>A0AAE0B4P3</accession>
<name>A0AAE0B4P3_9ROSI</name>
<comment type="caution">
    <text evidence="2">The sequence shown here is derived from an EMBL/GenBank/DDBJ whole genome shotgun (WGS) entry which is preliminary data.</text>
</comment>
<evidence type="ECO:0000259" key="1">
    <source>
        <dbReference type="Pfam" id="PF13456"/>
    </source>
</evidence>
<dbReference type="EMBL" id="JANJYJ010000001">
    <property type="protein sequence ID" value="KAK3229711.1"/>
    <property type="molecule type" value="Genomic_DNA"/>
</dbReference>
<dbReference type="PANTHER" id="PTHR47723:SF22">
    <property type="entry name" value="RNASE H TYPE-1 DOMAIN-CONTAINING PROTEIN"/>
    <property type="match status" value="1"/>
</dbReference>
<dbReference type="InterPro" id="IPR012337">
    <property type="entry name" value="RNaseH-like_sf"/>
</dbReference>
<dbReference type="InterPro" id="IPR044730">
    <property type="entry name" value="RNase_H-like_dom_plant"/>
</dbReference>
<dbReference type="Pfam" id="PF13456">
    <property type="entry name" value="RVT_3"/>
    <property type="match status" value="1"/>
</dbReference>
<dbReference type="InterPro" id="IPR036397">
    <property type="entry name" value="RNaseH_sf"/>
</dbReference>
<dbReference type="Gene3D" id="3.30.420.10">
    <property type="entry name" value="Ribonuclease H-like superfamily/Ribonuclease H"/>
    <property type="match status" value="1"/>
</dbReference>